<dbReference type="NCBIfam" id="TIGR00348">
    <property type="entry name" value="hsdR"/>
    <property type="match status" value="1"/>
</dbReference>
<dbReference type="PANTHER" id="PTHR30195">
    <property type="entry name" value="TYPE I SITE-SPECIFIC DEOXYRIBONUCLEASE PROTEIN SUBUNIT M AND R"/>
    <property type="match status" value="1"/>
</dbReference>
<evidence type="ECO:0000313" key="13">
    <source>
        <dbReference type="EMBL" id="MFD1174784.1"/>
    </source>
</evidence>
<dbReference type="InterPro" id="IPR040980">
    <property type="entry name" value="SWI2_SNF2"/>
</dbReference>
<dbReference type="CDD" id="cd18800">
    <property type="entry name" value="SF2_C_EcoR124I-like"/>
    <property type="match status" value="1"/>
</dbReference>
<dbReference type="Gene3D" id="3.90.1570.50">
    <property type="match status" value="1"/>
</dbReference>
<evidence type="ECO:0000256" key="10">
    <source>
        <dbReference type="ARBA" id="ARBA00023125"/>
    </source>
</evidence>
<comment type="similarity">
    <text evidence="2 11">Belongs to the HsdR family.</text>
</comment>
<dbReference type="Gene3D" id="3.40.50.300">
    <property type="entry name" value="P-loop containing nucleotide triphosphate hydrolases"/>
    <property type="match status" value="2"/>
</dbReference>
<gene>
    <name evidence="13" type="ORF">ACFQ3W_00475</name>
</gene>
<keyword evidence="8 11" id="KW-0378">Hydrolase</keyword>
<dbReference type="Pfam" id="PF12008">
    <property type="entry name" value="EcoR124_C"/>
    <property type="match status" value="1"/>
</dbReference>
<keyword evidence="10 11" id="KW-0238">DNA-binding</keyword>
<dbReference type="InterPro" id="IPR055180">
    <property type="entry name" value="HsdR_RecA-like_helicase_dom_2"/>
</dbReference>
<dbReference type="InterPro" id="IPR022625">
    <property type="entry name" value="TypeI_RM_Rsu_C"/>
</dbReference>
<dbReference type="Pfam" id="PF22679">
    <property type="entry name" value="T1R_D3-like"/>
    <property type="match status" value="1"/>
</dbReference>
<dbReference type="InterPro" id="IPR027417">
    <property type="entry name" value="P-loop_NTPase"/>
</dbReference>
<dbReference type="InterPro" id="IPR007409">
    <property type="entry name" value="Restrct_endonuc_type1_HsdR_N"/>
</dbReference>
<dbReference type="PANTHER" id="PTHR30195:SF16">
    <property type="entry name" value="TYPE I RESTRICTION ENZYME ENDONUCLEASE SUBUNIT"/>
    <property type="match status" value="1"/>
</dbReference>
<evidence type="ECO:0000256" key="11">
    <source>
        <dbReference type="RuleBase" id="RU364115"/>
    </source>
</evidence>
<evidence type="ECO:0000256" key="2">
    <source>
        <dbReference type="ARBA" id="ARBA00008598"/>
    </source>
</evidence>
<evidence type="ECO:0000313" key="14">
    <source>
        <dbReference type="Proteomes" id="UP001597262"/>
    </source>
</evidence>
<keyword evidence="14" id="KW-1185">Reference proteome</keyword>
<comment type="function">
    <text evidence="11">Subunit R is required for both nuclease and ATPase activities, but not for modification.</text>
</comment>
<keyword evidence="7 13" id="KW-0255">Endonuclease</keyword>
<dbReference type="EMBL" id="JBHTLM010000001">
    <property type="protein sequence ID" value="MFD1174784.1"/>
    <property type="molecule type" value="Genomic_DNA"/>
</dbReference>
<dbReference type="InterPro" id="IPR051268">
    <property type="entry name" value="Type-I_R_enzyme_R_subunit"/>
</dbReference>
<dbReference type="SMART" id="SM00487">
    <property type="entry name" value="DEXDc"/>
    <property type="match status" value="1"/>
</dbReference>
<evidence type="ECO:0000256" key="7">
    <source>
        <dbReference type="ARBA" id="ARBA00022759"/>
    </source>
</evidence>
<accession>A0ABW3RQQ7</accession>
<organism evidence="13 14">
    <name type="scientific">Paenibacillus puldeungensis</name>
    <dbReference type="NCBI Taxonomy" id="696536"/>
    <lineage>
        <taxon>Bacteria</taxon>
        <taxon>Bacillati</taxon>
        <taxon>Bacillota</taxon>
        <taxon>Bacilli</taxon>
        <taxon>Bacillales</taxon>
        <taxon>Paenibacillaceae</taxon>
        <taxon>Paenibacillus</taxon>
    </lineage>
</organism>
<evidence type="ECO:0000256" key="6">
    <source>
        <dbReference type="ARBA" id="ARBA00022747"/>
    </source>
</evidence>
<protein>
    <recommendedName>
        <fullName evidence="11">Type I restriction enzyme endonuclease subunit</fullName>
        <shortName evidence="11">R protein</shortName>
        <ecNumber evidence="11">3.1.21.3</ecNumber>
    </recommendedName>
    <alternativeName>
        <fullName evidence="11">Type-1 restriction enzyme R protein</fullName>
    </alternativeName>
</protein>
<dbReference type="InterPro" id="IPR004473">
    <property type="entry name" value="Restrct_endonuc_typeI_HsdR"/>
</dbReference>
<name>A0ABW3RQQ7_9BACL</name>
<comment type="caution">
    <text evidence="13">The sequence shown here is derived from an EMBL/GenBank/DDBJ whole genome shotgun (WGS) entry which is preliminary data.</text>
</comment>
<comment type="catalytic activity">
    <reaction evidence="1 11">
        <text>Endonucleolytic cleavage of DNA to give random double-stranded fragments with terminal 5'-phosphates, ATP is simultaneously hydrolyzed.</text>
        <dbReference type="EC" id="3.1.21.3"/>
    </reaction>
</comment>
<evidence type="ECO:0000256" key="9">
    <source>
        <dbReference type="ARBA" id="ARBA00022840"/>
    </source>
</evidence>
<proteinExistence type="inferred from homology"/>
<evidence type="ECO:0000256" key="8">
    <source>
        <dbReference type="ARBA" id="ARBA00022801"/>
    </source>
</evidence>
<feature type="domain" description="Helicase ATP-binding" evidence="12">
    <location>
        <begin position="260"/>
        <end position="441"/>
    </location>
</feature>
<dbReference type="PROSITE" id="PS51192">
    <property type="entry name" value="HELICASE_ATP_BIND_1"/>
    <property type="match status" value="1"/>
</dbReference>
<dbReference type="Pfam" id="PF04313">
    <property type="entry name" value="HSDR_N"/>
    <property type="match status" value="1"/>
</dbReference>
<keyword evidence="5 11" id="KW-0547">Nucleotide-binding</keyword>
<dbReference type="RefSeq" id="WP_379315510.1">
    <property type="nucleotide sequence ID" value="NZ_JBHTLM010000001.1"/>
</dbReference>
<keyword evidence="9 11" id="KW-0067">ATP-binding</keyword>
<dbReference type="Pfam" id="PF18766">
    <property type="entry name" value="SWI2_SNF2"/>
    <property type="match status" value="1"/>
</dbReference>
<dbReference type="Proteomes" id="UP001597262">
    <property type="component" value="Unassembled WGS sequence"/>
</dbReference>
<sequence length="1002" mass="116074">MKSEKQIELEFIEKLRDLKYTYREDIQDKAALEANFKVHFERLNRVKLSDSEFARLRDSIITADVFTAAKTLREINTFKRDDDTPLQYTLVNIKDWCKNEFEVINQLRINTDNSNHRYDVIILINGVPVVQVELKSLQITPKKAMEQIVEYKNDPGNGYTNSLLCFMQLFIVSNESNTYYFANNQKEHFCFNADERFLPIYQMADEENNKITHLHDFSDKFLLKCTLGQLISRYMVLVVSEQKLMIMRPYQIYAVRAIMDCIDQNRGNGYIWHTTGSGKTLTSFKASTLLKDNPEIEKCLFVVDRKDLDRQTRLEFNKFQEGCVEENTNTESLVKRLTSDDYRDKVIVTTIQKLGLALDEDSKRNIEKKKKGEATYKERLAKLSDKRIAIIFDECHRSQFGDNHEAIKNFFPKAQLFGFTGTPIFDKNATYKKIDGTVGSYVTTKDVFEKELHAYTITNAIDDRNVLRFHIDYFKPDDIKKAAKASDTVSKKAIAETILSKHDAATNGRRYNAIFATASINDAIEYFEIFKALQEERKKNEDESFKPLNIACVFSPPAEGNKDVKQLQEDLLQEKADNEQEPDKKKEALKNIIDDYNKQYGTNHSINEFDLYYQDVQKRIKDQKYPNSDYLHINKIDITIVVDMLLTGFDSKYLNTLYVDKNLKQHGLIQAFSRTNRVLNDTKPYGNILDFRGQEKDVDEAIELFSGKENSSKAKEIWLVDPAPVVVEKLEKAVAELEKFMESQGLECKPEQVNNLKGDGARGEFINKFKEVQRLKTQLDQYTDIKEEQVAKIEELLPEDTLRAFRGVYIETAQMLKAQQGKDFKDKDPVVEELDFEFVLFSSAIIDYDYIMSLISRFTQPNVPKKEKMSREQLISLLCSNSNMMEEREDIIAYINSLEVGKGLNEKEIKTGYQKFKEEKAAKEIESIANKHGIEPTSLQAFVDEIIVRMIFDGEKLSDLLEPLELGWRNRTKKELELMENLMPLLKKLADGRVIAGLNAYE</sequence>
<dbReference type="SUPFAM" id="SSF52540">
    <property type="entry name" value="P-loop containing nucleoside triphosphate hydrolases"/>
    <property type="match status" value="1"/>
</dbReference>
<dbReference type="EC" id="3.1.21.3" evidence="11"/>
<keyword evidence="4" id="KW-0540">Nuclease</keyword>
<dbReference type="CDD" id="cd22332">
    <property type="entry name" value="HsdR_N"/>
    <property type="match status" value="1"/>
</dbReference>
<dbReference type="InterPro" id="IPR014001">
    <property type="entry name" value="Helicase_ATP-bd"/>
</dbReference>
<evidence type="ECO:0000259" key="12">
    <source>
        <dbReference type="PROSITE" id="PS51192"/>
    </source>
</evidence>
<evidence type="ECO:0000256" key="3">
    <source>
        <dbReference type="ARBA" id="ARBA00011296"/>
    </source>
</evidence>
<reference evidence="14" key="1">
    <citation type="journal article" date="2019" name="Int. J. Syst. Evol. Microbiol.">
        <title>The Global Catalogue of Microorganisms (GCM) 10K type strain sequencing project: providing services to taxonomists for standard genome sequencing and annotation.</title>
        <authorList>
            <consortium name="The Broad Institute Genomics Platform"/>
            <consortium name="The Broad Institute Genome Sequencing Center for Infectious Disease"/>
            <person name="Wu L."/>
            <person name="Ma J."/>
        </authorList>
    </citation>
    <scope>NUCLEOTIDE SEQUENCE [LARGE SCALE GENOMIC DNA]</scope>
    <source>
        <strain evidence="14">CCUG 59189</strain>
    </source>
</reference>
<comment type="subunit">
    <text evidence="3 11">The type I restriction/modification system is composed of three polypeptides R, M and S.</text>
</comment>
<dbReference type="GO" id="GO:0009035">
    <property type="term" value="F:type I site-specific deoxyribonuclease activity"/>
    <property type="evidence" value="ECO:0007669"/>
    <property type="project" value="UniProtKB-EC"/>
</dbReference>
<evidence type="ECO:0000256" key="1">
    <source>
        <dbReference type="ARBA" id="ARBA00000851"/>
    </source>
</evidence>
<evidence type="ECO:0000256" key="4">
    <source>
        <dbReference type="ARBA" id="ARBA00022722"/>
    </source>
</evidence>
<evidence type="ECO:0000256" key="5">
    <source>
        <dbReference type="ARBA" id="ARBA00022741"/>
    </source>
</evidence>
<dbReference type="Gene3D" id="1.20.58.910">
    <property type="match status" value="1"/>
</dbReference>
<keyword evidence="6 11" id="KW-0680">Restriction system</keyword>